<evidence type="ECO:0000256" key="1">
    <source>
        <dbReference type="ARBA" id="ARBA00023002"/>
    </source>
</evidence>
<name>A0A9W6J993_9HYPH</name>
<dbReference type="CDD" id="cd05227">
    <property type="entry name" value="AR_SDR_e"/>
    <property type="match status" value="1"/>
</dbReference>
<keyword evidence="1" id="KW-0560">Oxidoreductase</keyword>
<comment type="similarity">
    <text evidence="2">Belongs to the NAD(P)-dependent epimerase/dehydratase family. Dihydroflavonol-4-reductase subfamily.</text>
</comment>
<reference evidence="4" key="1">
    <citation type="journal article" date="2014" name="Int. J. Syst. Evol. Microbiol.">
        <title>Complete genome sequence of Corynebacterium casei LMG S-19264T (=DSM 44701T), isolated from a smear-ripened cheese.</title>
        <authorList>
            <consortium name="US DOE Joint Genome Institute (JGI-PGF)"/>
            <person name="Walter F."/>
            <person name="Albersmeier A."/>
            <person name="Kalinowski J."/>
            <person name="Ruckert C."/>
        </authorList>
    </citation>
    <scope>NUCLEOTIDE SEQUENCE</scope>
    <source>
        <strain evidence="4">VKM B-2484</strain>
    </source>
</reference>
<dbReference type="AlphaFoldDB" id="A0A9W6J993"/>
<dbReference type="PANTHER" id="PTHR10366:SF564">
    <property type="entry name" value="STEROL-4-ALPHA-CARBOXYLATE 3-DEHYDROGENASE, DECARBOXYLATING"/>
    <property type="match status" value="1"/>
</dbReference>
<evidence type="ECO:0000259" key="3">
    <source>
        <dbReference type="Pfam" id="PF01370"/>
    </source>
</evidence>
<dbReference type="Proteomes" id="UP001143370">
    <property type="component" value="Unassembled WGS sequence"/>
</dbReference>
<sequence length="350" mass="37774">MNGKNRQVLVTGGTGFIAQHCILALLNHGYQVRTTVRSLLREAEVRENLRTGGAEPGDRLSFVTADLGSDQGWAEAAAGCAYVMHGASPTPTGDQTSEEEWIRPAVDGNLRVLRAARDAGVRRVVLTSAFGAVCAGHRPMKRPFNETDWSDLTAKNVWPYQRSKTLSERAAWDFIAREGQGLELSAINPVAVLGPVLGADYSHSIRLIRNIMDGQPGNPKINSGFVDVRDVADLHLRAMTHEAARGERFLAIAGESMWLADVAKVLKERMGPAAARVSTRVLPNVLVRLGALKDPALRGAVPLLGLNLNATSEKAMRLLDWAPRTREEAIVATAESLIRLGLLRGSGQAG</sequence>
<evidence type="ECO:0000313" key="5">
    <source>
        <dbReference type="Proteomes" id="UP001143370"/>
    </source>
</evidence>
<dbReference type="InterPro" id="IPR050425">
    <property type="entry name" value="NAD(P)_dehydrat-like"/>
</dbReference>
<gene>
    <name evidence="4" type="ORF">GCM10017643_18590</name>
</gene>
<dbReference type="FunFam" id="3.40.50.720:FF:000336">
    <property type="entry name" value="Aldehyde reductase"/>
    <property type="match status" value="1"/>
</dbReference>
<dbReference type="GO" id="GO:0016616">
    <property type="term" value="F:oxidoreductase activity, acting on the CH-OH group of donors, NAD or NADP as acceptor"/>
    <property type="evidence" value="ECO:0007669"/>
    <property type="project" value="TreeGrafter"/>
</dbReference>
<reference evidence="4" key="2">
    <citation type="submission" date="2023-01" db="EMBL/GenBank/DDBJ databases">
        <authorList>
            <person name="Sun Q."/>
            <person name="Evtushenko L."/>
        </authorList>
    </citation>
    <scope>NUCLEOTIDE SEQUENCE</scope>
    <source>
        <strain evidence="4">VKM B-2484</strain>
    </source>
</reference>
<accession>A0A9W6J993</accession>
<comment type="caution">
    <text evidence="4">The sequence shown here is derived from an EMBL/GenBank/DDBJ whole genome shotgun (WGS) entry which is preliminary data.</text>
</comment>
<keyword evidence="5" id="KW-1185">Reference proteome</keyword>
<evidence type="ECO:0000313" key="4">
    <source>
        <dbReference type="EMBL" id="GLK71744.1"/>
    </source>
</evidence>
<dbReference type="RefSeq" id="WP_213373079.1">
    <property type="nucleotide sequence ID" value="NZ_BSFJ01000005.1"/>
</dbReference>
<dbReference type="Gene3D" id="3.40.50.720">
    <property type="entry name" value="NAD(P)-binding Rossmann-like Domain"/>
    <property type="match status" value="1"/>
</dbReference>
<dbReference type="SUPFAM" id="SSF51735">
    <property type="entry name" value="NAD(P)-binding Rossmann-fold domains"/>
    <property type="match status" value="1"/>
</dbReference>
<dbReference type="InterPro" id="IPR001509">
    <property type="entry name" value="Epimerase_deHydtase"/>
</dbReference>
<dbReference type="Pfam" id="PF01370">
    <property type="entry name" value="Epimerase"/>
    <property type="match status" value="1"/>
</dbReference>
<dbReference type="EMBL" id="BSFJ01000005">
    <property type="protein sequence ID" value="GLK71744.1"/>
    <property type="molecule type" value="Genomic_DNA"/>
</dbReference>
<protein>
    <submittedName>
        <fullName evidence="4">Dihydroflavonol-4-reductase</fullName>
    </submittedName>
</protein>
<dbReference type="PANTHER" id="PTHR10366">
    <property type="entry name" value="NAD DEPENDENT EPIMERASE/DEHYDRATASE"/>
    <property type="match status" value="1"/>
</dbReference>
<evidence type="ECO:0000256" key="2">
    <source>
        <dbReference type="ARBA" id="ARBA00023445"/>
    </source>
</evidence>
<organism evidence="4 5">
    <name type="scientific">Ancylobacter dichloromethanicus</name>
    <dbReference type="NCBI Taxonomy" id="518825"/>
    <lineage>
        <taxon>Bacteria</taxon>
        <taxon>Pseudomonadati</taxon>
        <taxon>Pseudomonadota</taxon>
        <taxon>Alphaproteobacteria</taxon>
        <taxon>Hyphomicrobiales</taxon>
        <taxon>Xanthobacteraceae</taxon>
        <taxon>Ancylobacter</taxon>
    </lineage>
</organism>
<proteinExistence type="inferred from homology"/>
<feature type="domain" description="NAD-dependent epimerase/dehydratase" evidence="3">
    <location>
        <begin position="8"/>
        <end position="247"/>
    </location>
</feature>
<dbReference type="InterPro" id="IPR036291">
    <property type="entry name" value="NAD(P)-bd_dom_sf"/>
</dbReference>